<keyword evidence="6" id="KW-1185">Reference proteome</keyword>
<evidence type="ECO:0000256" key="1">
    <source>
        <dbReference type="ARBA" id="ARBA00022443"/>
    </source>
</evidence>
<dbReference type="SMART" id="SM00326">
    <property type="entry name" value="SH3"/>
    <property type="match status" value="1"/>
</dbReference>
<dbReference type="PRINTS" id="PR00452">
    <property type="entry name" value="SH3DOMAIN"/>
</dbReference>
<dbReference type="GO" id="GO:0043328">
    <property type="term" value="P:protein transport to vacuole involved in ubiquitin-dependent protein catabolic process via the multivesicular body sorting pathway"/>
    <property type="evidence" value="ECO:0007669"/>
    <property type="project" value="TreeGrafter"/>
</dbReference>
<dbReference type="CDD" id="cd00174">
    <property type="entry name" value="SH3"/>
    <property type="match status" value="1"/>
</dbReference>
<dbReference type="InterPro" id="IPR036028">
    <property type="entry name" value="SH3-like_dom_sf"/>
</dbReference>
<dbReference type="Gene3D" id="2.30.30.40">
    <property type="entry name" value="SH3 Domains"/>
    <property type="match status" value="1"/>
</dbReference>
<evidence type="ECO:0000313" key="6">
    <source>
        <dbReference type="Proteomes" id="UP001149090"/>
    </source>
</evidence>
<dbReference type="InterPro" id="IPR050670">
    <property type="entry name" value="STAM"/>
</dbReference>
<dbReference type="Pfam" id="PF00018">
    <property type="entry name" value="SH3_1"/>
    <property type="match status" value="1"/>
</dbReference>
<reference evidence="5" key="1">
    <citation type="submission" date="2022-10" db="EMBL/GenBank/DDBJ databases">
        <title>Novel sulphate-reducing endosymbionts in the free-living metamonad Anaeramoeba.</title>
        <authorList>
            <person name="Jerlstrom-Hultqvist J."/>
            <person name="Cepicka I."/>
            <person name="Gallot-Lavallee L."/>
            <person name="Salas-Leiva D."/>
            <person name="Curtis B.A."/>
            <person name="Zahonova K."/>
            <person name="Pipaliya S."/>
            <person name="Dacks J."/>
            <person name="Roger A.J."/>
        </authorList>
    </citation>
    <scope>NUCLEOTIDE SEQUENCE</scope>
    <source>
        <strain evidence="5">BMAN</strain>
    </source>
</reference>
<feature type="region of interest" description="Disordered" evidence="3">
    <location>
        <begin position="62"/>
        <end position="105"/>
    </location>
</feature>
<name>A0A9Q0LWM9_ANAIG</name>
<sequence>MSFAIAQYDYEGKEDGELTLHTGDEIIVTTIDNDSGWWIGYLKNDPDATQGLFPGSYVEIKEQQTQPTVDQEKTTKKPQKSTKNSKNVESANSAQDNSDDNIPKKFALSQSGHLWNLLFKNKKIDSNSETTEQTRLRALQTF</sequence>
<dbReference type="EMBL" id="JAPDFW010000022">
    <property type="protein sequence ID" value="KAJ5079909.1"/>
    <property type="molecule type" value="Genomic_DNA"/>
</dbReference>
<accession>A0A9Q0LWM9</accession>
<organism evidence="5 6">
    <name type="scientific">Anaeramoeba ignava</name>
    <name type="common">Anaerobic marine amoeba</name>
    <dbReference type="NCBI Taxonomy" id="1746090"/>
    <lineage>
        <taxon>Eukaryota</taxon>
        <taxon>Metamonada</taxon>
        <taxon>Anaeramoebidae</taxon>
        <taxon>Anaeramoeba</taxon>
    </lineage>
</organism>
<dbReference type="InterPro" id="IPR001452">
    <property type="entry name" value="SH3_domain"/>
</dbReference>
<dbReference type="AlphaFoldDB" id="A0A9Q0LWM9"/>
<evidence type="ECO:0000256" key="3">
    <source>
        <dbReference type="SAM" id="MobiDB-lite"/>
    </source>
</evidence>
<protein>
    <submittedName>
        <fullName evidence="5">Drebrin-like protein</fullName>
    </submittedName>
</protein>
<keyword evidence="1 2" id="KW-0728">SH3 domain</keyword>
<comment type="caution">
    <text evidence="5">The sequence shown here is derived from an EMBL/GenBank/DDBJ whole genome shotgun (WGS) entry which is preliminary data.</text>
</comment>
<evidence type="ECO:0000256" key="2">
    <source>
        <dbReference type="PROSITE-ProRule" id="PRU00192"/>
    </source>
</evidence>
<feature type="domain" description="SH3" evidence="4">
    <location>
        <begin position="1"/>
        <end position="63"/>
    </location>
</feature>
<proteinExistence type="predicted"/>
<dbReference type="PANTHER" id="PTHR45929:SF3">
    <property type="entry name" value="JAK PATHWAY SIGNAL TRANSDUCTION ADAPTOR MOLECULE"/>
    <property type="match status" value="1"/>
</dbReference>
<dbReference type="SUPFAM" id="SSF50044">
    <property type="entry name" value="SH3-domain"/>
    <property type="match status" value="1"/>
</dbReference>
<dbReference type="Proteomes" id="UP001149090">
    <property type="component" value="Unassembled WGS sequence"/>
</dbReference>
<evidence type="ECO:0000313" key="5">
    <source>
        <dbReference type="EMBL" id="KAJ5079909.1"/>
    </source>
</evidence>
<dbReference type="GO" id="GO:0033565">
    <property type="term" value="C:ESCRT-0 complex"/>
    <property type="evidence" value="ECO:0007669"/>
    <property type="project" value="TreeGrafter"/>
</dbReference>
<gene>
    <name evidence="5" type="ORF">M0811_04222</name>
</gene>
<dbReference type="PROSITE" id="PS50002">
    <property type="entry name" value="SH3"/>
    <property type="match status" value="1"/>
</dbReference>
<dbReference type="OrthoDB" id="10255964at2759"/>
<dbReference type="PANTHER" id="PTHR45929">
    <property type="entry name" value="JAK PATHWAY SIGNAL TRANSDUCTION ADAPTOR MOLECULE"/>
    <property type="match status" value="1"/>
</dbReference>
<evidence type="ECO:0000259" key="4">
    <source>
        <dbReference type="PROSITE" id="PS50002"/>
    </source>
</evidence>
<feature type="compositionally biased region" description="Polar residues" evidence="3">
    <location>
        <begin position="81"/>
        <end position="96"/>
    </location>
</feature>